<evidence type="ECO:0000313" key="4">
    <source>
        <dbReference type="EMBL" id="CAB4898052.1"/>
    </source>
</evidence>
<evidence type="ECO:0000259" key="1">
    <source>
        <dbReference type="PROSITE" id="PS50113"/>
    </source>
</evidence>
<dbReference type="SMART" id="SM00086">
    <property type="entry name" value="PAC"/>
    <property type="match status" value="1"/>
</dbReference>
<dbReference type="PROSITE" id="PS50887">
    <property type="entry name" value="GGDEF"/>
    <property type="match status" value="1"/>
</dbReference>
<dbReference type="InterPro" id="IPR052155">
    <property type="entry name" value="Biofilm_reg_signaling"/>
</dbReference>
<organism evidence="4">
    <name type="scientific">freshwater metagenome</name>
    <dbReference type="NCBI Taxonomy" id="449393"/>
    <lineage>
        <taxon>unclassified sequences</taxon>
        <taxon>metagenomes</taxon>
        <taxon>ecological metagenomes</taxon>
    </lineage>
</organism>
<dbReference type="InterPro" id="IPR043128">
    <property type="entry name" value="Rev_trsase/Diguanyl_cyclase"/>
</dbReference>
<dbReference type="NCBIfam" id="TIGR00254">
    <property type="entry name" value="GGDEF"/>
    <property type="match status" value="1"/>
</dbReference>
<dbReference type="Gene3D" id="3.30.70.270">
    <property type="match status" value="1"/>
</dbReference>
<sequence length="835" mass="90087">MTSDPPFADVPDLGPVVDRLTQLSQVLEGLAIAVLVTDDKAQITYANAAGQALIEALGTDSVVGRQAGTLFPGAGVPMAEITEALDAEGQWCSRITLQGFDQEQRHFVVWAGRHRDRAAGNAGWVIALSDITAQVQGEQSRTRAEEALARAEEMAHLGNWDWDLSTDVETVSAVARAIFPAGGAEPAITLAKALHRVHPDDRQRVEEALQNALSGSAVYDIEYRLQHPDGQVVHVHERARLVLDEQGQPARLVGMVRDRSDEVARIAALEKSERQLRAALDAMAAQTAVLDAAGVIASVNNSWLEFAQANGAPDRGWVGLSFLDAVDVGVATNAPGAAAVADGLREVLGGDRRRFSVDYVSSSPDGRSSWFVFSAEAIDSPTGGAVISYRDITARKHAQAELRHLELHDALTGLPNRQLILDRIQIETRRPRRSISGLAVLLVDLDRFRVFNDSLGRGVGDRVLIEVATRIIGAVRPGDMVGRVGGDEFVIICDRLHDLSDAETIATRILQGLESPLIVDDHDIYVRASIGIANNSDNDGDAEMLIRHAEAAMYAAKSRGGHRFANFDISLGQLAIERAELERDLRFAVDHGQLHLEYQPEYDLRTGVLVGVEALARWTHPVHGPIPPSVFIPIAEQSDLIDALGRWALRTACEQLATWDQTNGPPRVRVAVNVAVRQLAGHGLAEYVAALLVQYGLQPARLELEITETAFLDNLELFSEVLKEISGLGVRISLDDFGTGSASLSHVSRLPMNALKIDQSFVKGIDLDDPGALAIVKGVISIAQAFSFDVVAEGIETAEQLAVLQGLGCRYGQGYLLGRPTGPDSIETMAAQIIA</sequence>
<dbReference type="InterPro" id="IPR029787">
    <property type="entry name" value="Nucleotide_cyclase"/>
</dbReference>
<dbReference type="Gene3D" id="2.10.70.100">
    <property type="match status" value="1"/>
</dbReference>
<dbReference type="Pfam" id="PF00990">
    <property type="entry name" value="GGDEF"/>
    <property type="match status" value="1"/>
</dbReference>
<feature type="domain" description="EAL" evidence="2">
    <location>
        <begin position="578"/>
        <end position="834"/>
    </location>
</feature>
<dbReference type="CDD" id="cd01948">
    <property type="entry name" value="EAL"/>
    <property type="match status" value="1"/>
</dbReference>
<evidence type="ECO:0000259" key="2">
    <source>
        <dbReference type="PROSITE" id="PS50883"/>
    </source>
</evidence>
<feature type="domain" description="GGDEF" evidence="3">
    <location>
        <begin position="436"/>
        <end position="569"/>
    </location>
</feature>
<accession>A0A6J7FQP9</accession>
<dbReference type="Pfam" id="PF08447">
    <property type="entry name" value="PAS_3"/>
    <property type="match status" value="1"/>
</dbReference>
<dbReference type="SUPFAM" id="SSF55785">
    <property type="entry name" value="PYP-like sensor domain (PAS domain)"/>
    <property type="match status" value="3"/>
</dbReference>
<dbReference type="InterPro" id="IPR001610">
    <property type="entry name" value="PAC"/>
</dbReference>
<dbReference type="SMART" id="SM00091">
    <property type="entry name" value="PAS"/>
    <property type="match status" value="2"/>
</dbReference>
<evidence type="ECO:0000259" key="3">
    <source>
        <dbReference type="PROSITE" id="PS50887"/>
    </source>
</evidence>
<dbReference type="CDD" id="cd01949">
    <property type="entry name" value="GGDEF"/>
    <property type="match status" value="1"/>
</dbReference>
<dbReference type="InterPro" id="IPR013655">
    <property type="entry name" value="PAS_fold_3"/>
</dbReference>
<dbReference type="InterPro" id="IPR035919">
    <property type="entry name" value="EAL_sf"/>
</dbReference>
<dbReference type="SMART" id="SM00052">
    <property type="entry name" value="EAL"/>
    <property type="match status" value="1"/>
</dbReference>
<gene>
    <name evidence="4" type="ORF">UFOPK3376_03266</name>
</gene>
<dbReference type="PANTHER" id="PTHR44757">
    <property type="entry name" value="DIGUANYLATE CYCLASE DGCP"/>
    <property type="match status" value="1"/>
</dbReference>
<reference evidence="4" key="1">
    <citation type="submission" date="2020-05" db="EMBL/GenBank/DDBJ databases">
        <authorList>
            <person name="Chiriac C."/>
            <person name="Salcher M."/>
            <person name="Ghai R."/>
            <person name="Kavagutti S V."/>
        </authorList>
    </citation>
    <scope>NUCLEOTIDE SEQUENCE</scope>
</reference>
<proteinExistence type="predicted"/>
<dbReference type="PROSITE" id="PS50883">
    <property type="entry name" value="EAL"/>
    <property type="match status" value="1"/>
</dbReference>
<dbReference type="NCBIfam" id="TIGR00229">
    <property type="entry name" value="sensory_box"/>
    <property type="match status" value="1"/>
</dbReference>
<dbReference type="InterPro" id="IPR000014">
    <property type="entry name" value="PAS"/>
</dbReference>
<protein>
    <submittedName>
        <fullName evidence="4">Unannotated protein</fullName>
    </submittedName>
</protein>
<dbReference type="Gene3D" id="3.20.20.450">
    <property type="entry name" value="EAL domain"/>
    <property type="match status" value="1"/>
</dbReference>
<dbReference type="InterPro" id="IPR035965">
    <property type="entry name" value="PAS-like_dom_sf"/>
</dbReference>
<dbReference type="PANTHER" id="PTHR44757:SF2">
    <property type="entry name" value="BIOFILM ARCHITECTURE MAINTENANCE PROTEIN MBAA"/>
    <property type="match status" value="1"/>
</dbReference>
<dbReference type="InterPro" id="IPR013656">
    <property type="entry name" value="PAS_4"/>
</dbReference>
<dbReference type="InterPro" id="IPR001633">
    <property type="entry name" value="EAL_dom"/>
</dbReference>
<dbReference type="Pfam" id="PF00563">
    <property type="entry name" value="EAL"/>
    <property type="match status" value="1"/>
</dbReference>
<dbReference type="Gene3D" id="3.30.450.20">
    <property type="entry name" value="PAS domain"/>
    <property type="match status" value="3"/>
</dbReference>
<name>A0A6J7FQP9_9ZZZZ</name>
<dbReference type="SUPFAM" id="SSF141868">
    <property type="entry name" value="EAL domain-like"/>
    <property type="match status" value="1"/>
</dbReference>
<dbReference type="InterPro" id="IPR000700">
    <property type="entry name" value="PAS-assoc_C"/>
</dbReference>
<dbReference type="EMBL" id="CAFBLP010000161">
    <property type="protein sequence ID" value="CAB4898052.1"/>
    <property type="molecule type" value="Genomic_DNA"/>
</dbReference>
<dbReference type="PROSITE" id="PS50113">
    <property type="entry name" value="PAC"/>
    <property type="match status" value="1"/>
</dbReference>
<feature type="domain" description="PAC" evidence="1">
    <location>
        <begin position="219"/>
        <end position="271"/>
    </location>
</feature>
<dbReference type="InterPro" id="IPR000160">
    <property type="entry name" value="GGDEF_dom"/>
</dbReference>
<dbReference type="AlphaFoldDB" id="A0A6J7FQP9"/>
<dbReference type="SUPFAM" id="SSF55073">
    <property type="entry name" value="Nucleotide cyclase"/>
    <property type="match status" value="1"/>
</dbReference>
<dbReference type="CDD" id="cd00130">
    <property type="entry name" value="PAS"/>
    <property type="match status" value="1"/>
</dbReference>
<dbReference type="SMART" id="SM00267">
    <property type="entry name" value="GGDEF"/>
    <property type="match status" value="1"/>
</dbReference>
<dbReference type="Pfam" id="PF08448">
    <property type="entry name" value="PAS_4"/>
    <property type="match status" value="2"/>
</dbReference>